<keyword evidence="4" id="KW-1185">Reference proteome</keyword>
<dbReference type="EMBL" id="KZ110592">
    <property type="protein sequence ID" value="OSX66431.1"/>
    <property type="molecule type" value="Genomic_DNA"/>
</dbReference>
<name>A0A1X6NCT0_9APHY</name>
<feature type="region of interest" description="Disordered" evidence="2">
    <location>
        <begin position="1"/>
        <end position="57"/>
    </location>
</feature>
<evidence type="ECO:0000256" key="2">
    <source>
        <dbReference type="SAM" id="MobiDB-lite"/>
    </source>
</evidence>
<evidence type="ECO:0000256" key="1">
    <source>
        <dbReference type="RuleBase" id="RU003860"/>
    </source>
</evidence>
<sequence>MSAQSPPTSSSSEGPVAKSIKEKLTSLLRPSELTVTNDSWQHRHHAAMRAQGGGNGETHFTVQVVSEEFKGKTTMQRHRMIYSALSDEMSAGLHALSLKTKTSEELRKAEEGRTQS</sequence>
<dbReference type="Proteomes" id="UP000194127">
    <property type="component" value="Unassembled WGS sequence"/>
</dbReference>
<organism evidence="3 4">
    <name type="scientific">Postia placenta MAD-698-R-SB12</name>
    <dbReference type="NCBI Taxonomy" id="670580"/>
    <lineage>
        <taxon>Eukaryota</taxon>
        <taxon>Fungi</taxon>
        <taxon>Dikarya</taxon>
        <taxon>Basidiomycota</taxon>
        <taxon>Agaricomycotina</taxon>
        <taxon>Agaricomycetes</taxon>
        <taxon>Polyporales</taxon>
        <taxon>Adustoporiaceae</taxon>
        <taxon>Rhodonia</taxon>
    </lineage>
</organism>
<dbReference type="OrthoDB" id="411584at2759"/>
<dbReference type="Gene3D" id="3.30.300.90">
    <property type="entry name" value="BolA-like"/>
    <property type="match status" value="1"/>
</dbReference>
<dbReference type="PIRSF" id="PIRSF003113">
    <property type="entry name" value="BolA"/>
    <property type="match status" value="1"/>
</dbReference>
<dbReference type="GeneID" id="36322361"/>
<evidence type="ECO:0000313" key="4">
    <source>
        <dbReference type="Proteomes" id="UP000194127"/>
    </source>
</evidence>
<dbReference type="RefSeq" id="XP_024343225.1">
    <property type="nucleotide sequence ID" value="XM_024477411.1"/>
</dbReference>
<dbReference type="GO" id="GO:0044572">
    <property type="term" value="P:[4Fe-4S] cluster assembly"/>
    <property type="evidence" value="ECO:0007669"/>
    <property type="project" value="TreeGrafter"/>
</dbReference>
<accession>A0A1X6NCT0</accession>
<dbReference type="SUPFAM" id="SSF82657">
    <property type="entry name" value="BolA-like"/>
    <property type="match status" value="1"/>
</dbReference>
<dbReference type="PANTHER" id="PTHR46230:SF7">
    <property type="entry name" value="BOLA-LIKE PROTEIN 1"/>
    <property type="match status" value="1"/>
</dbReference>
<evidence type="ECO:0000313" key="3">
    <source>
        <dbReference type="EMBL" id="OSX66431.1"/>
    </source>
</evidence>
<gene>
    <name evidence="3" type="ORF">POSPLADRAFT_1038620</name>
</gene>
<protein>
    <recommendedName>
        <fullName evidence="5">Bola-like protein</fullName>
    </recommendedName>
</protein>
<dbReference type="AlphaFoldDB" id="A0A1X6NCT0"/>
<comment type="similarity">
    <text evidence="1">Belongs to the BolA/IbaG family.</text>
</comment>
<proteinExistence type="inferred from homology"/>
<dbReference type="InterPro" id="IPR036065">
    <property type="entry name" value="BolA-like_sf"/>
</dbReference>
<feature type="compositionally biased region" description="Low complexity" evidence="2">
    <location>
        <begin position="1"/>
        <end position="15"/>
    </location>
</feature>
<dbReference type="GO" id="GO:0005759">
    <property type="term" value="C:mitochondrial matrix"/>
    <property type="evidence" value="ECO:0007669"/>
    <property type="project" value="TreeGrafter"/>
</dbReference>
<reference evidence="3 4" key="1">
    <citation type="submission" date="2017-04" db="EMBL/GenBank/DDBJ databases">
        <title>Genome Sequence of the Model Brown-Rot Fungus Postia placenta SB12.</title>
        <authorList>
            <consortium name="DOE Joint Genome Institute"/>
            <person name="Gaskell J."/>
            <person name="Kersten P."/>
            <person name="Larrondo L.F."/>
            <person name="Canessa P."/>
            <person name="Martinez D."/>
            <person name="Hibbett D."/>
            <person name="Schmoll M."/>
            <person name="Kubicek C.P."/>
            <person name="Martinez A.T."/>
            <person name="Yadav J."/>
            <person name="Master E."/>
            <person name="Magnuson J.K."/>
            <person name="James T."/>
            <person name="Yaver D."/>
            <person name="Berka R."/>
            <person name="Labutti K."/>
            <person name="Lipzen A."/>
            <person name="Aerts A."/>
            <person name="Barry K."/>
            <person name="Henrissat B."/>
            <person name="Blanchette R."/>
            <person name="Grigoriev I."/>
            <person name="Cullen D."/>
        </authorList>
    </citation>
    <scope>NUCLEOTIDE SEQUENCE [LARGE SCALE GENOMIC DNA]</scope>
    <source>
        <strain evidence="3 4">MAD-698-R-SB12</strain>
    </source>
</reference>
<dbReference type="Pfam" id="PF01722">
    <property type="entry name" value="BolA"/>
    <property type="match status" value="1"/>
</dbReference>
<dbReference type="InterPro" id="IPR002634">
    <property type="entry name" value="BolA"/>
</dbReference>
<dbReference type="STRING" id="670580.A0A1X6NCT0"/>
<evidence type="ECO:0008006" key="5">
    <source>
        <dbReference type="Google" id="ProtNLM"/>
    </source>
</evidence>
<dbReference type="PANTHER" id="PTHR46230">
    <property type="match status" value="1"/>
</dbReference>